<dbReference type="EC" id="3.5.1.2" evidence="8"/>
<dbReference type="NCBIfam" id="NF002957">
    <property type="entry name" value="PRK03619.1"/>
    <property type="match status" value="1"/>
</dbReference>
<dbReference type="EMBL" id="OBEI01000003">
    <property type="protein sequence ID" value="SNZ07938.1"/>
    <property type="molecule type" value="Genomic_DNA"/>
</dbReference>
<dbReference type="Gene3D" id="3.40.50.880">
    <property type="match status" value="1"/>
</dbReference>
<dbReference type="SUPFAM" id="SSF52317">
    <property type="entry name" value="Class I glutamine amidotransferase-like"/>
    <property type="match status" value="1"/>
</dbReference>
<keyword evidence="1 8" id="KW-0963">Cytoplasm</keyword>
<evidence type="ECO:0000256" key="4">
    <source>
        <dbReference type="ARBA" id="ARBA00022755"/>
    </source>
</evidence>
<dbReference type="GO" id="GO:0005524">
    <property type="term" value="F:ATP binding"/>
    <property type="evidence" value="ECO:0007669"/>
    <property type="project" value="UniProtKB-KW"/>
</dbReference>
<dbReference type="PROSITE" id="PS51273">
    <property type="entry name" value="GATASE_TYPE_1"/>
    <property type="match status" value="1"/>
</dbReference>
<dbReference type="InterPro" id="IPR029062">
    <property type="entry name" value="Class_I_gatase-like"/>
</dbReference>
<dbReference type="NCBIfam" id="TIGR01737">
    <property type="entry name" value="FGAM_synth_I"/>
    <property type="match status" value="1"/>
</dbReference>
<evidence type="ECO:0000256" key="1">
    <source>
        <dbReference type="ARBA" id="ARBA00022490"/>
    </source>
</evidence>
<dbReference type="AlphaFoldDB" id="A0A285NF91"/>
<dbReference type="PANTHER" id="PTHR47552:SF1">
    <property type="entry name" value="PHOSPHORIBOSYLFORMYLGLYCINAMIDINE SYNTHASE SUBUNIT PURQ"/>
    <property type="match status" value="1"/>
</dbReference>
<organism evidence="9 10">
    <name type="scientific">Persephonella hydrogeniphila</name>
    <dbReference type="NCBI Taxonomy" id="198703"/>
    <lineage>
        <taxon>Bacteria</taxon>
        <taxon>Pseudomonadati</taxon>
        <taxon>Aquificota</taxon>
        <taxon>Aquificia</taxon>
        <taxon>Aquificales</taxon>
        <taxon>Hydrogenothermaceae</taxon>
        <taxon>Persephonella</taxon>
    </lineage>
</organism>
<dbReference type="GO" id="GO:0004359">
    <property type="term" value="F:glutaminase activity"/>
    <property type="evidence" value="ECO:0007669"/>
    <property type="project" value="UniProtKB-EC"/>
</dbReference>
<feature type="active site" evidence="8">
    <location>
        <position position="205"/>
    </location>
</feature>
<keyword evidence="4 8" id="KW-0658">Purine biosynthesis</keyword>
<keyword evidence="7 8" id="KW-0315">Glutamine amidotransferase</keyword>
<comment type="catalytic activity">
    <reaction evidence="8">
        <text>N(2)-formyl-N(1)-(5-phospho-beta-D-ribosyl)glycinamide + L-glutamine + ATP + H2O = 2-formamido-N(1)-(5-O-phospho-beta-D-ribosyl)acetamidine + L-glutamate + ADP + phosphate + H(+)</text>
        <dbReference type="Rhea" id="RHEA:17129"/>
        <dbReference type="ChEBI" id="CHEBI:15377"/>
        <dbReference type="ChEBI" id="CHEBI:15378"/>
        <dbReference type="ChEBI" id="CHEBI:29985"/>
        <dbReference type="ChEBI" id="CHEBI:30616"/>
        <dbReference type="ChEBI" id="CHEBI:43474"/>
        <dbReference type="ChEBI" id="CHEBI:58359"/>
        <dbReference type="ChEBI" id="CHEBI:147286"/>
        <dbReference type="ChEBI" id="CHEBI:147287"/>
        <dbReference type="ChEBI" id="CHEBI:456216"/>
        <dbReference type="EC" id="6.3.5.3"/>
    </reaction>
</comment>
<dbReference type="GO" id="GO:0005737">
    <property type="term" value="C:cytoplasm"/>
    <property type="evidence" value="ECO:0007669"/>
    <property type="project" value="UniProtKB-SubCell"/>
</dbReference>
<accession>A0A285NF91</accession>
<comment type="subunit">
    <text evidence="8">Part of the FGAM synthase complex composed of 1 PurL, 1 PurQ and 2 PurS subunits.</text>
</comment>
<dbReference type="PIRSF" id="PIRSF001586">
    <property type="entry name" value="FGAM_synth_I"/>
    <property type="match status" value="1"/>
</dbReference>
<dbReference type="PANTHER" id="PTHR47552">
    <property type="entry name" value="PHOSPHORIBOSYLFORMYLGLYCINAMIDINE SYNTHASE SUBUNIT PURQ"/>
    <property type="match status" value="1"/>
</dbReference>
<keyword evidence="3 8" id="KW-0547">Nucleotide-binding</keyword>
<dbReference type="OrthoDB" id="9804441at2"/>
<evidence type="ECO:0000256" key="5">
    <source>
        <dbReference type="ARBA" id="ARBA00022801"/>
    </source>
</evidence>
<name>A0A285NF91_9AQUI</name>
<dbReference type="GO" id="GO:0006189">
    <property type="term" value="P:'de novo' IMP biosynthetic process"/>
    <property type="evidence" value="ECO:0007669"/>
    <property type="project" value="UniProtKB-UniRule"/>
</dbReference>
<comment type="pathway">
    <text evidence="8">Purine metabolism; IMP biosynthesis via de novo pathway; 5-amino-1-(5-phospho-D-ribosyl)imidazole from N(2)-formyl-N(1)-(5-phospho-D-ribosyl)glycinamide: step 1/2.</text>
</comment>
<dbReference type="Pfam" id="PF13507">
    <property type="entry name" value="GATase_5"/>
    <property type="match status" value="1"/>
</dbReference>
<dbReference type="HAMAP" id="MF_00421">
    <property type="entry name" value="PurQ"/>
    <property type="match status" value="1"/>
</dbReference>
<reference evidence="10" key="1">
    <citation type="submission" date="2017-09" db="EMBL/GenBank/DDBJ databases">
        <authorList>
            <person name="Varghese N."/>
            <person name="Submissions S."/>
        </authorList>
    </citation>
    <scope>NUCLEOTIDE SEQUENCE [LARGE SCALE GENOMIC DNA]</scope>
    <source>
        <strain evidence="10">DSM 15103</strain>
    </source>
</reference>
<evidence type="ECO:0000256" key="3">
    <source>
        <dbReference type="ARBA" id="ARBA00022741"/>
    </source>
</evidence>
<dbReference type="SMART" id="SM01211">
    <property type="entry name" value="GATase_5"/>
    <property type="match status" value="1"/>
</dbReference>
<comment type="subcellular location">
    <subcellularLocation>
        <location evidence="8">Cytoplasm</location>
    </subcellularLocation>
</comment>
<keyword evidence="5 8" id="KW-0378">Hydrolase</keyword>
<dbReference type="UniPathway" id="UPA00074">
    <property type="reaction ID" value="UER00128"/>
</dbReference>
<dbReference type="GO" id="GO:0004642">
    <property type="term" value="F:phosphoribosylformylglycinamidine synthase activity"/>
    <property type="evidence" value="ECO:0007669"/>
    <property type="project" value="UniProtKB-UniRule"/>
</dbReference>
<comment type="catalytic activity">
    <reaction evidence="8">
        <text>L-glutamine + H2O = L-glutamate + NH4(+)</text>
        <dbReference type="Rhea" id="RHEA:15889"/>
        <dbReference type="ChEBI" id="CHEBI:15377"/>
        <dbReference type="ChEBI" id="CHEBI:28938"/>
        <dbReference type="ChEBI" id="CHEBI:29985"/>
        <dbReference type="ChEBI" id="CHEBI:58359"/>
        <dbReference type="EC" id="3.5.1.2"/>
    </reaction>
</comment>
<feature type="active site" evidence="8">
    <location>
        <position position="203"/>
    </location>
</feature>
<dbReference type="Proteomes" id="UP000219036">
    <property type="component" value="Unassembled WGS sequence"/>
</dbReference>
<protein>
    <recommendedName>
        <fullName evidence="8">Phosphoribosylformylglycinamidine synthase subunit PurQ</fullName>
        <shortName evidence="8">FGAM synthase</shortName>
        <ecNumber evidence="8">6.3.5.3</ecNumber>
    </recommendedName>
    <alternativeName>
        <fullName evidence="8">Formylglycinamide ribonucleotide amidotransferase subunit I</fullName>
        <shortName evidence="8">FGAR amidotransferase I</shortName>
        <shortName evidence="8">FGAR-AT I</shortName>
    </alternativeName>
    <alternativeName>
        <fullName evidence="8">Glutaminase PurQ</fullName>
        <ecNumber evidence="8">3.5.1.2</ecNumber>
    </alternativeName>
    <alternativeName>
        <fullName evidence="8">Phosphoribosylformylglycinamidine synthase subunit I</fullName>
    </alternativeName>
</protein>
<evidence type="ECO:0000313" key="10">
    <source>
        <dbReference type="Proteomes" id="UP000219036"/>
    </source>
</evidence>
<evidence type="ECO:0000256" key="6">
    <source>
        <dbReference type="ARBA" id="ARBA00022840"/>
    </source>
</evidence>
<evidence type="ECO:0000256" key="2">
    <source>
        <dbReference type="ARBA" id="ARBA00022598"/>
    </source>
</evidence>
<evidence type="ECO:0000313" key="9">
    <source>
        <dbReference type="EMBL" id="SNZ07938.1"/>
    </source>
</evidence>
<keyword evidence="6 8" id="KW-0067">ATP-binding</keyword>
<keyword evidence="2 8" id="KW-0436">Ligase</keyword>
<comment type="function">
    <text evidence="8">Part of the phosphoribosylformylglycinamidine synthase complex involved in the purines biosynthetic pathway. Catalyzes the ATP-dependent conversion of formylglycinamide ribonucleotide (FGAR) and glutamine to yield formylglycinamidine ribonucleotide (FGAM) and glutamate. The FGAM synthase complex is composed of three subunits. PurQ produces an ammonia molecule by converting glutamine to glutamate. PurL transfers the ammonia molecule to FGAR to form FGAM in an ATP-dependent manner. PurS interacts with PurQ and PurL and is thought to assist in the transfer of the ammonia molecule from PurQ to PurL.</text>
</comment>
<dbReference type="CDD" id="cd01740">
    <property type="entry name" value="GATase1_FGAR_AT"/>
    <property type="match status" value="1"/>
</dbReference>
<proteinExistence type="inferred from homology"/>
<evidence type="ECO:0000256" key="8">
    <source>
        <dbReference type="HAMAP-Rule" id="MF_00421"/>
    </source>
</evidence>
<keyword evidence="10" id="KW-1185">Reference proteome</keyword>
<sequence>MKFGVAVYPGSNCDYDTYRVIRDILKEDVRLIDYRETDLSDLDCVVLPGGFSFGDYLRPGTLAAHTPLTGAVKEFADKGGFVIGICNGFQILTEAHLLPGALMPNIHGKFVCKHQYLRVENSDTPFTNQCEDGQVLKIPIAHHDGNYFVDEETLRKMEDNGQIILRYCDEFGNITEDANPNGSIRNIAGITNEKKNVFGLMPHPERAAESILGTEDGLYILKSIIEAYS</sequence>
<dbReference type="RefSeq" id="WP_097000271.1">
    <property type="nucleotide sequence ID" value="NZ_OBEI01000003.1"/>
</dbReference>
<evidence type="ECO:0000256" key="7">
    <source>
        <dbReference type="ARBA" id="ARBA00022962"/>
    </source>
</evidence>
<gene>
    <name evidence="8" type="primary">purQ</name>
    <name evidence="9" type="ORF">SAMN06265182_1100</name>
</gene>
<feature type="active site" description="Nucleophile" evidence="8">
    <location>
        <position position="86"/>
    </location>
</feature>
<dbReference type="InterPro" id="IPR010075">
    <property type="entry name" value="PRibForGlyAmidine_synth_PurQ"/>
</dbReference>
<dbReference type="EC" id="6.3.5.3" evidence="8"/>